<comment type="caution">
    <text evidence="6">The sequence shown here is derived from an EMBL/GenBank/DDBJ whole genome shotgun (WGS) entry which is preliminary data.</text>
</comment>
<reference evidence="7" key="1">
    <citation type="journal article" date="2019" name="Int. J. Syst. Evol. Microbiol.">
        <title>The Global Catalogue of Microorganisms (GCM) 10K type strain sequencing project: providing services to taxonomists for standard genome sequencing and annotation.</title>
        <authorList>
            <consortium name="The Broad Institute Genomics Platform"/>
            <consortium name="The Broad Institute Genome Sequencing Center for Infectious Disease"/>
            <person name="Wu L."/>
            <person name="Ma J."/>
        </authorList>
    </citation>
    <scope>NUCLEOTIDE SEQUENCE [LARGE SCALE GENOMIC DNA]</scope>
    <source>
        <strain evidence="7">JCM 18287</strain>
    </source>
</reference>
<proteinExistence type="predicted"/>
<evidence type="ECO:0000256" key="5">
    <source>
        <dbReference type="SAM" id="Phobius"/>
    </source>
</evidence>
<feature type="transmembrane region" description="Helical" evidence="5">
    <location>
        <begin position="317"/>
        <end position="337"/>
    </location>
</feature>
<evidence type="ECO:0000256" key="1">
    <source>
        <dbReference type="ARBA" id="ARBA00004141"/>
    </source>
</evidence>
<dbReference type="Gene3D" id="1.20.1740.10">
    <property type="entry name" value="Amino acid/polyamine transporter I"/>
    <property type="match status" value="1"/>
</dbReference>
<feature type="transmembrane region" description="Helical" evidence="5">
    <location>
        <begin position="113"/>
        <end position="132"/>
    </location>
</feature>
<dbReference type="RefSeq" id="WP_345165195.1">
    <property type="nucleotide sequence ID" value="NZ_BAABJK010000004.1"/>
</dbReference>
<dbReference type="EMBL" id="BAABJK010000004">
    <property type="protein sequence ID" value="GAA4963277.1"/>
    <property type="molecule type" value="Genomic_DNA"/>
</dbReference>
<feature type="transmembrane region" description="Helical" evidence="5">
    <location>
        <begin position="34"/>
        <end position="53"/>
    </location>
</feature>
<evidence type="ECO:0000256" key="2">
    <source>
        <dbReference type="ARBA" id="ARBA00022692"/>
    </source>
</evidence>
<comment type="subcellular location">
    <subcellularLocation>
        <location evidence="1">Membrane</location>
        <topology evidence="1">Multi-pass membrane protein</topology>
    </subcellularLocation>
</comment>
<sequence length="404" mass="44633">MFAKLKNLGPGLLFAGAAIGVSHLVQSTRAGADFGFGLLWALLLVNIFKYPFFQFGPRYATATGESLLDGYKKLGNGILLTYYILSFATMFTIQTAVTIVTAGLASSLFGDFISVKLWTVIIILICLSLLIFGKYKLLDRLMKIIIITLTISTIIAVSMALSNNTNPISLKQILPENTLEISFLIAFMGWMPAPLDISVWQSLWAIEKNKETKLYTPKSALFDFNVGYISTIIFGIGFLTLGALVMFNSGEVFSNSASVFSKQLINMYTSNLGNWAYVIIGIAAFTTMFSTTLTTLDASPRAMAKTTELLFKKSSKFNYIFWIILLAIGTIGIFLFLASEMGLLIEIATILSFITAPFYAIISYKLISSKHTPEAWRPSKKLHILSLLGIAFLLGFSFWYLTTL</sequence>
<feature type="transmembrane region" description="Helical" evidence="5">
    <location>
        <begin position="74"/>
        <end position="93"/>
    </location>
</feature>
<dbReference type="Proteomes" id="UP001501692">
    <property type="component" value="Unassembled WGS sequence"/>
</dbReference>
<keyword evidence="3 5" id="KW-1133">Transmembrane helix</keyword>
<keyword evidence="2 5" id="KW-0812">Transmembrane</keyword>
<keyword evidence="7" id="KW-1185">Reference proteome</keyword>
<feature type="transmembrane region" description="Helical" evidence="5">
    <location>
        <begin position="343"/>
        <end position="362"/>
    </location>
</feature>
<protein>
    <submittedName>
        <fullName evidence="6">Divalent metal cation transporter</fullName>
    </submittedName>
</protein>
<organism evidence="6 7">
    <name type="scientific">Algibacter aquimarinus</name>
    <dbReference type="NCBI Taxonomy" id="1136748"/>
    <lineage>
        <taxon>Bacteria</taxon>
        <taxon>Pseudomonadati</taxon>
        <taxon>Bacteroidota</taxon>
        <taxon>Flavobacteriia</taxon>
        <taxon>Flavobacteriales</taxon>
        <taxon>Flavobacteriaceae</taxon>
        <taxon>Algibacter</taxon>
    </lineage>
</organism>
<feature type="transmembrane region" description="Helical" evidence="5">
    <location>
        <begin position="144"/>
        <end position="161"/>
    </location>
</feature>
<evidence type="ECO:0000256" key="4">
    <source>
        <dbReference type="ARBA" id="ARBA00023136"/>
    </source>
</evidence>
<accession>A0ABP9H7S8</accession>
<evidence type="ECO:0000313" key="6">
    <source>
        <dbReference type="EMBL" id="GAA4963277.1"/>
    </source>
</evidence>
<feature type="transmembrane region" description="Helical" evidence="5">
    <location>
        <begin position="226"/>
        <end position="247"/>
    </location>
</feature>
<gene>
    <name evidence="6" type="ORF">GCM10023315_09700</name>
</gene>
<dbReference type="NCBIfam" id="NF037982">
    <property type="entry name" value="Nramp_1"/>
    <property type="match status" value="1"/>
</dbReference>
<dbReference type="InterPro" id="IPR001046">
    <property type="entry name" value="NRAMP_fam"/>
</dbReference>
<dbReference type="Pfam" id="PF01566">
    <property type="entry name" value="Nramp"/>
    <property type="match status" value="1"/>
</dbReference>
<name>A0ABP9H7S8_9FLAO</name>
<evidence type="ECO:0000313" key="7">
    <source>
        <dbReference type="Proteomes" id="UP001501692"/>
    </source>
</evidence>
<feature type="transmembrane region" description="Helical" evidence="5">
    <location>
        <begin position="382"/>
        <end position="401"/>
    </location>
</feature>
<feature type="transmembrane region" description="Helical" evidence="5">
    <location>
        <begin position="181"/>
        <end position="206"/>
    </location>
</feature>
<dbReference type="PANTHER" id="PTHR11706">
    <property type="entry name" value="SOLUTE CARRIER PROTEIN FAMILY 11 MEMBER"/>
    <property type="match status" value="1"/>
</dbReference>
<evidence type="ECO:0000256" key="3">
    <source>
        <dbReference type="ARBA" id="ARBA00022989"/>
    </source>
</evidence>
<keyword evidence="4 5" id="KW-0472">Membrane</keyword>
<feature type="transmembrane region" description="Helical" evidence="5">
    <location>
        <begin position="275"/>
        <end position="296"/>
    </location>
</feature>
<dbReference type="PANTHER" id="PTHR11706:SF3">
    <property type="entry name" value="METAL ION TRANSPORT PROTEIN"/>
    <property type="match status" value="1"/>
</dbReference>